<evidence type="ECO:0000313" key="2">
    <source>
        <dbReference type="Proteomes" id="UP000244948"/>
    </source>
</evidence>
<dbReference type="GO" id="GO:0006310">
    <property type="term" value="P:DNA recombination"/>
    <property type="evidence" value="ECO:0007669"/>
    <property type="project" value="InterPro"/>
</dbReference>
<evidence type="ECO:0000313" key="1">
    <source>
        <dbReference type="EMBL" id="PWD83242.1"/>
    </source>
</evidence>
<protein>
    <submittedName>
        <fullName evidence="1">RusA family crossover junction endodeoxyribonuclease</fullName>
    </submittedName>
</protein>
<organism evidence="1 2">
    <name type="scientific">Ignatzschineria indica</name>
    <dbReference type="NCBI Taxonomy" id="472583"/>
    <lineage>
        <taxon>Bacteria</taxon>
        <taxon>Pseudomonadati</taxon>
        <taxon>Pseudomonadota</taxon>
        <taxon>Gammaproteobacteria</taxon>
        <taxon>Cardiobacteriales</taxon>
        <taxon>Ignatzschineriaceae</taxon>
        <taxon>Ignatzschineria</taxon>
    </lineage>
</organism>
<dbReference type="Pfam" id="PF05866">
    <property type="entry name" value="RusA"/>
    <property type="match status" value="1"/>
</dbReference>
<dbReference type="InterPro" id="IPR036614">
    <property type="entry name" value="RusA-like_sf"/>
</dbReference>
<name>A0A2U2AK93_9GAMM</name>
<proteinExistence type="predicted"/>
<comment type="caution">
    <text evidence="1">The sequence shown here is derived from an EMBL/GenBank/DDBJ whole genome shotgun (WGS) entry which is preliminary data.</text>
</comment>
<dbReference type="GO" id="GO:0000287">
    <property type="term" value="F:magnesium ion binding"/>
    <property type="evidence" value="ECO:0007669"/>
    <property type="project" value="InterPro"/>
</dbReference>
<dbReference type="InterPro" id="IPR008822">
    <property type="entry name" value="Endonuclease_RusA-like"/>
</dbReference>
<dbReference type="AlphaFoldDB" id="A0A2U2AK93"/>
<sequence>MTRADKWKKRPATARYWAFKNEVKLRGINVPEMGTHITFIMPMPASWSKKKRAEHLGEAHQQKPDVDNLTKALLDAIYEDDAHVWDIRTTKIWGEVGRIIIEGMESNE</sequence>
<keyword evidence="2" id="KW-1185">Reference proteome</keyword>
<dbReference type="Gene3D" id="3.30.1330.70">
    <property type="entry name" value="Holliday junction resolvase RusA"/>
    <property type="match status" value="1"/>
</dbReference>
<dbReference type="Proteomes" id="UP000244948">
    <property type="component" value="Unassembled WGS sequence"/>
</dbReference>
<gene>
    <name evidence="1" type="ORF">DC082_06540</name>
</gene>
<dbReference type="GO" id="GO:0006281">
    <property type="term" value="P:DNA repair"/>
    <property type="evidence" value="ECO:0007669"/>
    <property type="project" value="InterPro"/>
</dbReference>
<reference evidence="1 2" key="1">
    <citation type="journal article" date="2018" name="Genome Announc.">
        <title>Ignatzschineria cameli sp. nov., isolated from necrotic foot tissue of dromedaries (Camelus dromedarius) and associated maggots (Wohlfahrtia species) in Dubai.</title>
        <authorList>
            <person name="Tsang C.C."/>
            <person name="Tang J.Y."/>
            <person name="Fong J.Y."/>
            <person name="Kinne J."/>
            <person name="Lee H.H."/>
            <person name="Joseph M."/>
            <person name="Jose S."/>
            <person name="Schuster R.K."/>
            <person name="Tang Y."/>
            <person name="Sivakumar S."/>
            <person name="Chen J.H."/>
            <person name="Teng J.L."/>
            <person name="Lau S.K."/>
            <person name="Wernery U."/>
            <person name="Woo P.C."/>
        </authorList>
    </citation>
    <scope>NUCLEOTIDE SEQUENCE [LARGE SCALE GENOMIC DNA]</scope>
    <source>
        <strain evidence="1 2">KCTC 22643</strain>
    </source>
</reference>
<dbReference type="RefSeq" id="WP_109236438.1">
    <property type="nucleotide sequence ID" value="NZ_BMXZ01000002.1"/>
</dbReference>
<dbReference type="EMBL" id="QEWR01000003">
    <property type="protein sequence ID" value="PWD83242.1"/>
    <property type="molecule type" value="Genomic_DNA"/>
</dbReference>
<dbReference type="SUPFAM" id="SSF103084">
    <property type="entry name" value="Holliday junction resolvase RusA"/>
    <property type="match status" value="1"/>
</dbReference>
<accession>A0A2U2AK93</accession>